<dbReference type="Proteomes" id="UP000299102">
    <property type="component" value="Unassembled WGS sequence"/>
</dbReference>
<evidence type="ECO:0000313" key="3">
    <source>
        <dbReference type="Proteomes" id="UP000299102"/>
    </source>
</evidence>
<evidence type="ECO:0000313" key="2">
    <source>
        <dbReference type="EMBL" id="GBP46814.1"/>
    </source>
</evidence>
<reference evidence="2 3" key="1">
    <citation type="journal article" date="2019" name="Commun. Biol.">
        <title>The bagworm genome reveals a unique fibroin gene that provides high tensile strength.</title>
        <authorList>
            <person name="Kono N."/>
            <person name="Nakamura H."/>
            <person name="Ohtoshi R."/>
            <person name="Tomita M."/>
            <person name="Numata K."/>
            <person name="Arakawa K."/>
        </authorList>
    </citation>
    <scope>NUCLEOTIDE SEQUENCE [LARGE SCALE GENOMIC DNA]</scope>
</reference>
<keyword evidence="3" id="KW-1185">Reference proteome</keyword>
<accession>A0A4C1W9J9</accession>
<name>A0A4C1W9J9_EUMVA</name>
<protein>
    <submittedName>
        <fullName evidence="2">Uncharacterized protein</fullName>
    </submittedName>
</protein>
<gene>
    <name evidence="2" type="ORF">EVAR_10782_1</name>
</gene>
<evidence type="ECO:0000256" key="1">
    <source>
        <dbReference type="SAM" id="MobiDB-lite"/>
    </source>
</evidence>
<sequence>MFDIRGDVERAFLKINPVRMHASAAQRATDWKNVGHVSTSARSLAPSQLVGSSVAAVAADGELARRSVCPSEARRKQTRPTPPLPLPAPLVPAPALCTPNAVPGGGSSPVIECMQNSDVKRKNVLIPVRRRAPKEHGECLYSHSLSADPFVFLLWVTHEYLCAHR</sequence>
<comment type="caution">
    <text evidence="2">The sequence shown here is derived from an EMBL/GenBank/DDBJ whole genome shotgun (WGS) entry which is preliminary data.</text>
</comment>
<dbReference type="AlphaFoldDB" id="A0A4C1W9J9"/>
<proteinExistence type="predicted"/>
<dbReference type="EMBL" id="BGZK01000489">
    <property type="protein sequence ID" value="GBP46814.1"/>
    <property type="molecule type" value="Genomic_DNA"/>
</dbReference>
<organism evidence="2 3">
    <name type="scientific">Eumeta variegata</name>
    <name type="common">Bagworm moth</name>
    <name type="synonym">Eumeta japonica</name>
    <dbReference type="NCBI Taxonomy" id="151549"/>
    <lineage>
        <taxon>Eukaryota</taxon>
        <taxon>Metazoa</taxon>
        <taxon>Ecdysozoa</taxon>
        <taxon>Arthropoda</taxon>
        <taxon>Hexapoda</taxon>
        <taxon>Insecta</taxon>
        <taxon>Pterygota</taxon>
        <taxon>Neoptera</taxon>
        <taxon>Endopterygota</taxon>
        <taxon>Lepidoptera</taxon>
        <taxon>Glossata</taxon>
        <taxon>Ditrysia</taxon>
        <taxon>Tineoidea</taxon>
        <taxon>Psychidae</taxon>
        <taxon>Oiketicinae</taxon>
        <taxon>Eumeta</taxon>
    </lineage>
</organism>
<feature type="region of interest" description="Disordered" evidence="1">
    <location>
        <begin position="68"/>
        <end position="87"/>
    </location>
</feature>